<sequence>MEERLFRTAERLAERYRVEYFDIRISRAGLTSISLQNDRLEELSSNVEMGIGVRAFKGSWGFSSANDLSRAEDVIKMAMKIASLSSGSSKIYLGDPVRDDVEMLGRKKVSEVDLADKLSLVREAGSFLEGAAIKNRSVRYGDFVNEQVFINSLGSEIRTVVSRVRLSISATAHSAGEMQQYWKVFGGVGGFEIVEEVDLSHWGPFVARKAAELLKAASPPSGEFRVLMDPELTGVFIHEALGHAVEADSVKNGESILAGKLGEKIAVDGLTVVDNPTLPGKFGSYPYDDEGIKARRVEIIKDGVLREYLTDRETSAVLGLEPNGHGRAQSYAHQPLVRMSNTYVEPGDWSFDEMVEELRNGLYMIGDKGGEVDIANGTFTFGAKEGYLVENGKITKHLRDVSLSGGILDVLKSVMAIGRDVKVEFPGYCGKGQWVPVDDGGPHVLTKATVGGLK</sequence>
<dbReference type="Pfam" id="PF01523">
    <property type="entry name" value="PmbA_TldD_1st"/>
    <property type="match status" value="1"/>
</dbReference>
<proteinExistence type="inferred from homology"/>
<dbReference type="AlphaFoldDB" id="A0A2Z2M390"/>
<evidence type="ECO:0000259" key="5">
    <source>
        <dbReference type="Pfam" id="PF01523"/>
    </source>
</evidence>
<keyword evidence="9" id="KW-1185">Reference proteome</keyword>
<feature type="domain" description="Metalloprotease TldD/E C-terminal" evidence="6">
    <location>
        <begin position="221"/>
        <end position="449"/>
    </location>
</feature>
<evidence type="ECO:0000313" key="8">
    <source>
        <dbReference type="EMBL" id="ASI99996.1"/>
    </source>
</evidence>
<feature type="domain" description="Metalloprotease TldD/E N-terminal" evidence="5">
    <location>
        <begin position="22"/>
        <end position="82"/>
    </location>
</feature>
<dbReference type="InterPro" id="IPR025502">
    <property type="entry name" value="TldD"/>
</dbReference>
<protein>
    <submittedName>
        <fullName evidence="8">TLDD-like protein</fullName>
    </submittedName>
</protein>
<evidence type="ECO:0000256" key="1">
    <source>
        <dbReference type="ARBA" id="ARBA00005836"/>
    </source>
</evidence>
<dbReference type="RefSeq" id="WP_088884341.1">
    <property type="nucleotide sequence ID" value="NZ_CP014855.1"/>
</dbReference>
<dbReference type="InterPro" id="IPR045569">
    <property type="entry name" value="Metalloprtase-TldD/E_C"/>
</dbReference>
<organism evidence="8 9">
    <name type="scientific">Thermococcus gorgonarius</name>
    <dbReference type="NCBI Taxonomy" id="71997"/>
    <lineage>
        <taxon>Archaea</taxon>
        <taxon>Methanobacteriati</taxon>
        <taxon>Methanobacteriota</taxon>
        <taxon>Thermococci</taxon>
        <taxon>Thermococcales</taxon>
        <taxon>Thermococcaceae</taxon>
        <taxon>Thermococcus</taxon>
    </lineage>
</organism>
<evidence type="ECO:0000259" key="7">
    <source>
        <dbReference type="Pfam" id="PF19290"/>
    </source>
</evidence>
<keyword evidence="2" id="KW-0645">Protease</keyword>
<name>A0A2Z2M390_THEGO</name>
<dbReference type="Pfam" id="PF19289">
    <property type="entry name" value="PmbA_TldD_3rd"/>
    <property type="match status" value="1"/>
</dbReference>
<gene>
    <name evidence="8" type="ORF">A3K92_00120</name>
</gene>
<dbReference type="KEGG" id="tgg:A3K92_00120"/>
<evidence type="ECO:0000256" key="4">
    <source>
        <dbReference type="ARBA" id="ARBA00023049"/>
    </source>
</evidence>
<evidence type="ECO:0000256" key="2">
    <source>
        <dbReference type="ARBA" id="ARBA00022670"/>
    </source>
</evidence>
<dbReference type="GO" id="GO:0008237">
    <property type="term" value="F:metallopeptidase activity"/>
    <property type="evidence" value="ECO:0007669"/>
    <property type="project" value="UniProtKB-KW"/>
</dbReference>
<comment type="similarity">
    <text evidence="1">Belongs to the peptidase U62 family.</text>
</comment>
<dbReference type="InterPro" id="IPR002510">
    <property type="entry name" value="Metalloprtase-TldD/E_N"/>
</dbReference>
<dbReference type="GO" id="GO:0005829">
    <property type="term" value="C:cytosol"/>
    <property type="evidence" value="ECO:0007669"/>
    <property type="project" value="TreeGrafter"/>
</dbReference>
<dbReference type="InterPro" id="IPR045570">
    <property type="entry name" value="Metalloprtase-TldD/E_cen_dom"/>
</dbReference>
<dbReference type="OrthoDB" id="98233at2157"/>
<dbReference type="GeneID" id="33330906"/>
<dbReference type="PANTHER" id="PTHR30624:SF0">
    <property type="entry name" value="METALLOPROTEASE SLR0863"/>
    <property type="match status" value="1"/>
</dbReference>
<feature type="domain" description="Metalloprotease TldD/E central" evidence="7">
    <location>
        <begin position="108"/>
        <end position="216"/>
    </location>
</feature>
<dbReference type="PIRSF" id="PIRSF004919">
    <property type="entry name" value="TldD"/>
    <property type="match status" value="1"/>
</dbReference>
<keyword evidence="3" id="KW-0378">Hydrolase</keyword>
<dbReference type="Gene3D" id="3.30.2290.10">
    <property type="entry name" value="PmbA/TldD superfamily"/>
    <property type="match status" value="1"/>
</dbReference>
<accession>A0A2Z2M390</accession>
<dbReference type="InterPro" id="IPR035068">
    <property type="entry name" value="TldD/PmbA_N"/>
</dbReference>
<keyword evidence="4" id="KW-0482">Metalloprotease</keyword>
<dbReference type="SUPFAM" id="SSF111283">
    <property type="entry name" value="Putative modulator of DNA gyrase, PmbA/TldD"/>
    <property type="match status" value="1"/>
</dbReference>
<evidence type="ECO:0000256" key="3">
    <source>
        <dbReference type="ARBA" id="ARBA00022801"/>
    </source>
</evidence>
<dbReference type="InterPro" id="IPR036059">
    <property type="entry name" value="TldD/PmbA_sf"/>
</dbReference>
<reference evidence="8 9" key="1">
    <citation type="submission" date="2016-03" db="EMBL/GenBank/DDBJ databases">
        <title>Complete genome sequence of Thermococcus gorgonarius.</title>
        <authorList>
            <person name="Oger P.M."/>
        </authorList>
    </citation>
    <scope>NUCLEOTIDE SEQUENCE [LARGE SCALE GENOMIC DNA]</scope>
    <source>
        <strain evidence="8 9">W-12</strain>
    </source>
</reference>
<dbReference type="GO" id="GO:0006508">
    <property type="term" value="P:proteolysis"/>
    <property type="evidence" value="ECO:0007669"/>
    <property type="project" value="UniProtKB-KW"/>
</dbReference>
<dbReference type="EMBL" id="CP014855">
    <property type="protein sequence ID" value="ASI99996.1"/>
    <property type="molecule type" value="Genomic_DNA"/>
</dbReference>
<dbReference type="Pfam" id="PF19290">
    <property type="entry name" value="PmbA_TldD_2nd"/>
    <property type="match status" value="1"/>
</dbReference>
<dbReference type="InterPro" id="IPR051463">
    <property type="entry name" value="Peptidase_U62_metallo"/>
</dbReference>
<dbReference type="Proteomes" id="UP000250134">
    <property type="component" value="Chromosome"/>
</dbReference>
<evidence type="ECO:0000259" key="6">
    <source>
        <dbReference type="Pfam" id="PF19289"/>
    </source>
</evidence>
<dbReference type="PANTHER" id="PTHR30624">
    <property type="entry name" value="UNCHARACTERIZED PROTEIN TLDD AND PMBA"/>
    <property type="match status" value="1"/>
</dbReference>
<evidence type="ECO:0000313" key="9">
    <source>
        <dbReference type="Proteomes" id="UP000250134"/>
    </source>
</evidence>